<dbReference type="PANTHER" id="PTHR40572:SF1">
    <property type="entry name" value="PROTEIN BAX"/>
    <property type="match status" value="1"/>
</dbReference>
<keyword evidence="3" id="KW-1185">Reference proteome</keyword>
<proteinExistence type="predicted"/>
<name>A0ABV7WT09_9GAMM</name>
<sequence>MKHWCAVILFTLLSAPLIGWQLSKQSLTADSPSDGLSDDQINWLNRLSSLVEAENKQLESHWSKAHSMLGNSVLQQQNGTWLLNKMHRYGMWKNGVPTKISDDSIKELLKLMAPVAPSIVLAQAIHSSDWGRTPQARVANNLFNIRCYTPECGLLDNQLTAHTQWKIFNHPSASVRWYLEKGLTGAEFSEFRSDRFKMLMRGANMPGQWFKPTLPKHIHTTIEEYQLNYWDTVSQ</sequence>
<dbReference type="Gene3D" id="1.10.530.10">
    <property type="match status" value="1"/>
</dbReference>
<accession>A0ABV7WT09</accession>
<dbReference type="PANTHER" id="PTHR40572">
    <property type="entry name" value="PROTEIN BAX"/>
    <property type="match status" value="1"/>
</dbReference>
<dbReference type="Pfam" id="PF01832">
    <property type="entry name" value="Glucosaminidase"/>
    <property type="match status" value="1"/>
</dbReference>
<dbReference type="InterPro" id="IPR053195">
    <property type="entry name" value="Bax-like"/>
</dbReference>
<reference evidence="3" key="1">
    <citation type="journal article" date="2019" name="Int. J. Syst. Evol. Microbiol.">
        <title>The Global Catalogue of Microorganisms (GCM) 10K type strain sequencing project: providing services to taxonomists for standard genome sequencing and annotation.</title>
        <authorList>
            <consortium name="The Broad Institute Genomics Platform"/>
            <consortium name="The Broad Institute Genome Sequencing Center for Infectious Disease"/>
            <person name="Wu L."/>
            <person name="Ma J."/>
        </authorList>
    </citation>
    <scope>NUCLEOTIDE SEQUENCE [LARGE SCALE GENOMIC DNA]</scope>
    <source>
        <strain evidence="3">CECT 8288</strain>
    </source>
</reference>
<feature type="domain" description="Mannosyl-glycoprotein endo-beta-N-acetylglucosamidase-like" evidence="1">
    <location>
        <begin position="115"/>
        <end position="184"/>
    </location>
</feature>
<dbReference type="EMBL" id="JBHRYN010000012">
    <property type="protein sequence ID" value="MFC3702420.1"/>
    <property type="molecule type" value="Genomic_DNA"/>
</dbReference>
<protein>
    <submittedName>
        <fullName evidence="2">Glucosaminidase domain-containing protein</fullName>
    </submittedName>
</protein>
<dbReference type="Proteomes" id="UP001595710">
    <property type="component" value="Unassembled WGS sequence"/>
</dbReference>
<dbReference type="InterPro" id="IPR002901">
    <property type="entry name" value="MGlyc_endo_b_GlcNAc-like_dom"/>
</dbReference>
<evidence type="ECO:0000259" key="1">
    <source>
        <dbReference type="Pfam" id="PF01832"/>
    </source>
</evidence>
<gene>
    <name evidence="2" type="ORF">ACFOND_12290</name>
</gene>
<comment type="caution">
    <text evidence="2">The sequence shown here is derived from an EMBL/GenBank/DDBJ whole genome shotgun (WGS) entry which is preliminary data.</text>
</comment>
<evidence type="ECO:0000313" key="2">
    <source>
        <dbReference type="EMBL" id="MFC3702420.1"/>
    </source>
</evidence>
<dbReference type="RefSeq" id="WP_290281241.1">
    <property type="nucleotide sequence ID" value="NZ_JAUFQI010000001.1"/>
</dbReference>
<organism evidence="2 3">
    <name type="scientific">Reinekea marina</name>
    <dbReference type="NCBI Taxonomy" id="1310421"/>
    <lineage>
        <taxon>Bacteria</taxon>
        <taxon>Pseudomonadati</taxon>
        <taxon>Pseudomonadota</taxon>
        <taxon>Gammaproteobacteria</taxon>
        <taxon>Oceanospirillales</taxon>
        <taxon>Saccharospirillaceae</taxon>
        <taxon>Reinekea</taxon>
    </lineage>
</organism>
<evidence type="ECO:0000313" key="3">
    <source>
        <dbReference type="Proteomes" id="UP001595710"/>
    </source>
</evidence>